<evidence type="ECO:0000256" key="13">
    <source>
        <dbReference type="PIRSR" id="PIRSR001492-3"/>
    </source>
</evidence>
<dbReference type="GO" id="GO:0006096">
    <property type="term" value="P:glycolytic process"/>
    <property type="evidence" value="ECO:0007669"/>
    <property type="project" value="UniProtKB-UniRule"/>
</dbReference>
<dbReference type="Pfam" id="PF01676">
    <property type="entry name" value="Metalloenzyme"/>
    <property type="match status" value="1"/>
</dbReference>
<comment type="pathway">
    <text evidence="3 9">Carbohydrate degradation; glycolysis; pyruvate from D-glyceraldehyde 3-phosphate: step 3/5.</text>
</comment>
<feature type="binding site" evidence="9 13">
    <location>
        <position position="402"/>
    </location>
    <ligand>
        <name>Mn(2+)</name>
        <dbReference type="ChEBI" id="CHEBI:29035"/>
        <label>1</label>
    </ligand>
</feature>
<dbReference type="SUPFAM" id="SSF64158">
    <property type="entry name" value="2,3-Bisphosphoglycerate-independent phosphoglycerate mutase, substrate-binding domain"/>
    <property type="match status" value="1"/>
</dbReference>
<proteinExistence type="inferred from homology"/>
<dbReference type="PANTHER" id="PTHR31637">
    <property type="entry name" value="2,3-BISPHOSPHOGLYCERATE-INDEPENDENT PHOSPHOGLYCERATE MUTASE"/>
    <property type="match status" value="1"/>
</dbReference>
<feature type="binding site" evidence="9 12">
    <location>
        <begin position="259"/>
        <end position="262"/>
    </location>
    <ligand>
        <name>substrate</name>
    </ligand>
</feature>
<keyword evidence="8 9" id="KW-0413">Isomerase</keyword>
<dbReference type="InterPro" id="IPR017850">
    <property type="entry name" value="Alkaline_phosphatase_core_sf"/>
</dbReference>
<feature type="domain" description="Metalloenzyme" evidence="14">
    <location>
        <begin position="10"/>
        <end position="500"/>
    </location>
</feature>
<feature type="binding site" evidence="9 12">
    <location>
        <begin position="157"/>
        <end position="158"/>
    </location>
    <ligand>
        <name>substrate</name>
    </ligand>
</feature>
<evidence type="ECO:0000256" key="12">
    <source>
        <dbReference type="PIRSR" id="PIRSR001492-2"/>
    </source>
</evidence>
<dbReference type="GO" id="GO:0004619">
    <property type="term" value="F:phosphoglycerate mutase activity"/>
    <property type="evidence" value="ECO:0007669"/>
    <property type="project" value="UniProtKB-UniRule"/>
</dbReference>
<feature type="binding site" evidence="9 13">
    <location>
        <position position="444"/>
    </location>
    <ligand>
        <name>Mn(2+)</name>
        <dbReference type="ChEBI" id="CHEBI:29035"/>
        <label>2</label>
    </ligand>
</feature>
<dbReference type="RefSeq" id="WP_025300501.1">
    <property type="nucleotide sequence ID" value="NZ_CP006745.1"/>
</dbReference>
<dbReference type="STRING" id="1401328.P856_400"/>
<evidence type="ECO:0000256" key="6">
    <source>
        <dbReference type="ARBA" id="ARBA00023152"/>
    </source>
</evidence>
<feature type="binding site" evidence="9 12">
    <location>
        <position position="187"/>
    </location>
    <ligand>
        <name>substrate</name>
    </ligand>
</feature>
<reference evidence="16 17" key="1">
    <citation type="journal article" date="2013" name="PLoS ONE">
        <title>Bacterial endosymbiosis in a chordate host: long-term co-evolution and conservation of secondary metabolism.</title>
        <authorList>
            <person name="Kwan J.C."/>
            <person name="Schmidt E.W."/>
        </authorList>
    </citation>
    <scope>NUCLEOTIDE SEQUENCE [LARGE SCALE GENOMIC DNA]</scope>
    <source>
        <strain evidence="17">faulkneri L5</strain>
    </source>
</reference>
<evidence type="ECO:0000256" key="2">
    <source>
        <dbReference type="ARBA" id="ARBA00002315"/>
    </source>
</evidence>
<evidence type="ECO:0000256" key="7">
    <source>
        <dbReference type="ARBA" id="ARBA00023211"/>
    </source>
</evidence>
<feature type="binding site" evidence="9 13">
    <location>
        <position position="443"/>
    </location>
    <ligand>
        <name>Mn(2+)</name>
        <dbReference type="ChEBI" id="CHEBI:29035"/>
        <label>2</label>
    </ligand>
</feature>
<dbReference type="UniPathway" id="UPA00109">
    <property type="reaction ID" value="UER00186"/>
</dbReference>
<dbReference type="PIRSF" id="PIRSF001492">
    <property type="entry name" value="IPGAM"/>
    <property type="match status" value="1"/>
</dbReference>
<dbReference type="GO" id="GO:0030145">
    <property type="term" value="F:manganese ion binding"/>
    <property type="evidence" value="ECO:0007669"/>
    <property type="project" value="UniProtKB-UniRule"/>
</dbReference>
<feature type="binding site" evidence="9 13">
    <location>
        <position position="17"/>
    </location>
    <ligand>
        <name>Mn(2+)</name>
        <dbReference type="ChEBI" id="CHEBI:29035"/>
        <label>2</label>
    </ligand>
</feature>
<dbReference type="OrthoDB" id="9800863at2"/>
<keyword evidence="17" id="KW-1185">Reference proteome</keyword>
<evidence type="ECO:0000256" key="4">
    <source>
        <dbReference type="ARBA" id="ARBA00008819"/>
    </source>
</evidence>
<comment type="subunit">
    <text evidence="9">Monomer.</text>
</comment>
<feature type="binding site" evidence="9 12">
    <location>
        <position position="335"/>
    </location>
    <ligand>
        <name>substrate</name>
    </ligand>
</feature>
<evidence type="ECO:0000256" key="9">
    <source>
        <dbReference type="HAMAP-Rule" id="MF_01038"/>
    </source>
</evidence>
<feature type="binding site" evidence="9 12">
    <location>
        <position position="128"/>
    </location>
    <ligand>
        <name>substrate</name>
    </ligand>
</feature>
<dbReference type="HOGENOM" id="CLU_026099_2_0_5"/>
<dbReference type="InterPro" id="IPR005995">
    <property type="entry name" value="Pgm_bpd_ind"/>
</dbReference>
<feature type="binding site" evidence="9 13">
    <location>
        <position position="406"/>
    </location>
    <ligand>
        <name>Mn(2+)</name>
        <dbReference type="ChEBI" id="CHEBI:29035"/>
        <label>1</label>
    </ligand>
</feature>
<dbReference type="Gene3D" id="3.40.1450.10">
    <property type="entry name" value="BPG-independent phosphoglycerate mutase, domain B"/>
    <property type="match status" value="1"/>
</dbReference>
<dbReference type="AlphaFoldDB" id="V9TSP8"/>
<dbReference type="SUPFAM" id="SSF53649">
    <property type="entry name" value="Alkaline phosphatase-like"/>
    <property type="match status" value="1"/>
</dbReference>
<feature type="active site" description="Phosphoserine intermediate" evidence="9 11">
    <location>
        <position position="67"/>
    </location>
</feature>
<dbReference type="HAMAP" id="MF_01038">
    <property type="entry name" value="GpmI"/>
    <property type="match status" value="1"/>
</dbReference>
<dbReference type="NCBIfam" id="TIGR01307">
    <property type="entry name" value="pgm_bpd_ind"/>
    <property type="match status" value="1"/>
</dbReference>
<dbReference type="InterPro" id="IPR011258">
    <property type="entry name" value="BPG-indep_PGM_N"/>
</dbReference>
<feature type="binding site" evidence="9 13">
    <location>
        <position position="462"/>
    </location>
    <ligand>
        <name>Mn(2+)</name>
        <dbReference type="ChEBI" id="CHEBI:29035"/>
        <label>1</label>
    </ligand>
</feature>
<dbReference type="eggNOG" id="COG0696">
    <property type="taxonomic scope" value="Bacteria"/>
</dbReference>
<keyword evidence="6 9" id="KW-0324">Glycolysis</keyword>
<evidence type="ECO:0000256" key="8">
    <source>
        <dbReference type="ARBA" id="ARBA00023235"/>
    </source>
</evidence>
<evidence type="ECO:0000256" key="3">
    <source>
        <dbReference type="ARBA" id="ARBA00004798"/>
    </source>
</evidence>
<dbReference type="EMBL" id="CP006745">
    <property type="protein sequence ID" value="AHC73621.1"/>
    <property type="molecule type" value="Genomic_DNA"/>
</dbReference>
<dbReference type="GO" id="GO:0006007">
    <property type="term" value="P:glucose catabolic process"/>
    <property type="evidence" value="ECO:0007669"/>
    <property type="project" value="InterPro"/>
</dbReference>
<keyword evidence="7 9" id="KW-0464">Manganese</keyword>
<organism evidence="16 17">
    <name type="scientific">Candidatus Endolissoclinum faulkneri L5</name>
    <dbReference type="NCBI Taxonomy" id="1401328"/>
    <lineage>
        <taxon>Bacteria</taxon>
        <taxon>Pseudomonadati</taxon>
        <taxon>Pseudomonadota</taxon>
        <taxon>Alphaproteobacteria</taxon>
        <taxon>Rhodospirillales</taxon>
        <taxon>Rhodospirillaceae</taxon>
        <taxon>Candidatus Endolissoclinum</taxon>
    </lineage>
</organism>
<evidence type="ECO:0000259" key="15">
    <source>
        <dbReference type="Pfam" id="PF06415"/>
    </source>
</evidence>
<evidence type="ECO:0000256" key="10">
    <source>
        <dbReference type="NCBIfam" id="TIGR01307"/>
    </source>
</evidence>
<feature type="domain" description="BPG-independent PGAM N-terminal" evidence="15">
    <location>
        <begin position="87"/>
        <end position="296"/>
    </location>
</feature>
<dbReference type="EC" id="5.4.2.12" evidence="9 10"/>
<dbReference type="KEGG" id="efk:P856_400"/>
<dbReference type="Gene3D" id="3.40.720.10">
    <property type="entry name" value="Alkaline Phosphatase, subunit A"/>
    <property type="match status" value="1"/>
</dbReference>
<dbReference type="FunFam" id="3.40.1450.10:FF:000002">
    <property type="entry name" value="2,3-bisphosphoglycerate-independent phosphoglycerate mutase"/>
    <property type="match status" value="1"/>
</dbReference>
<accession>V9TSP8</accession>
<protein>
    <recommendedName>
        <fullName evidence="9 10">2,3-bisphosphoglycerate-independent phosphoglycerate mutase</fullName>
        <shortName evidence="9">BPG-independent PGAM</shortName>
        <shortName evidence="9">Phosphoglyceromutase</shortName>
        <shortName evidence="9">iPGM</shortName>
        <ecNumber evidence="9 10">5.4.2.12</ecNumber>
    </recommendedName>
</protein>
<comment type="catalytic activity">
    <reaction evidence="1 9">
        <text>(2R)-2-phosphoglycerate = (2R)-3-phosphoglycerate</text>
        <dbReference type="Rhea" id="RHEA:15901"/>
        <dbReference type="ChEBI" id="CHEBI:58272"/>
        <dbReference type="ChEBI" id="CHEBI:58289"/>
        <dbReference type="EC" id="5.4.2.12"/>
    </reaction>
</comment>
<sequence length="515" mass="55685">MSYIYHVKRPVVLCIMDGWGYRSDRNNNAIALANTPSVKDLFSRWPSSLINAAGKFVGLPDGQMGNSEVGHMNLGAGRVVMQDLPRINLAIKDGSLVKQPAITELCDALKNSGGTCHLMGLISTGGVHSHYSHVVALAKIISAKGAKVVIHVFTDGRDCFPKSAKNHLHTFINALGGVADIASVSGRFFAMDRDNHWDRIEHSWKAVCLAESGRSANDAIAAVEQAYAQEETDEFITPTIINGGMPVRNGDAVVMSNFRADRSKEILIPFVDENFNGFSRSRIPRLCIVVGMVQYSSDLASKMLTIFPPTNIANTLGEVVANAGKAQLRIAETEKYPHVTFFLNGGREEIFDGEERIIIPSPMVKTYDLQPEMSALELCDKLVSAIDADNYDLIVANFANPDMVGHTGSLDAAIKAVETVDNCIGRVADVVLRVGGVMFLTADHGNCEIMIDSETGEAHTTHTNSLVPAILVGAPDDIAYLNNGILADVAPTLLSLMGIQHPSVMTGKSMLLYKY</sequence>
<dbReference type="Pfam" id="PF06415">
    <property type="entry name" value="iPGM_N"/>
    <property type="match status" value="1"/>
</dbReference>
<dbReference type="Proteomes" id="UP000018700">
    <property type="component" value="Chromosome"/>
</dbReference>
<feature type="binding site" evidence="9 12">
    <location>
        <position position="193"/>
    </location>
    <ligand>
        <name>substrate</name>
    </ligand>
</feature>
<evidence type="ECO:0000256" key="1">
    <source>
        <dbReference type="ARBA" id="ARBA00000370"/>
    </source>
</evidence>
<evidence type="ECO:0000313" key="16">
    <source>
        <dbReference type="EMBL" id="AHC73621.1"/>
    </source>
</evidence>
<dbReference type="InterPro" id="IPR006124">
    <property type="entry name" value="Metalloenzyme"/>
</dbReference>
<dbReference type="InterPro" id="IPR036646">
    <property type="entry name" value="PGAM_B_sf"/>
</dbReference>
<keyword evidence="5 9" id="KW-0479">Metal-binding</keyword>
<dbReference type="GO" id="GO:0005737">
    <property type="term" value="C:cytoplasm"/>
    <property type="evidence" value="ECO:0007669"/>
    <property type="project" value="InterPro"/>
</dbReference>
<evidence type="ECO:0000259" key="14">
    <source>
        <dbReference type="Pfam" id="PF01676"/>
    </source>
</evidence>
<dbReference type="PANTHER" id="PTHR31637:SF0">
    <property type="entry name" value="2,3-BISPHOSPHOGLYCERATE-INDEPENDENT PHOSPHOGLYCERATE MUTASE"/>
    <property type="match status" value="1"/>
</dbReference>
<evidence type="ECO:0000256" key="11">
    <source>
        <dbReference type="PIRSR" id="PIRSR001492-1"/>
    </source>
</evidence>
<dbReference type="CDD" id="cd16010">
    <property type="entry name" value="iPGM"/>
    <property type="match status" value="1"/>
</dbReference>
<feature type="binding site" evidence="9 13">
    <location>
        <position position="67"/>
    </location>
    <ligand>
        <name>Mn(2+)</name>
        <dbReference type="ChEBI" id="CHEBI:29035"/>
        <label>2</label>
    </ligand>
</feature>
<comment type="similarity">
    <text evidence="4 9">Belongs to the BPG-independent phosphoglycerate mutase family.</text>
</comment>
<evidence type="ECO:0000256" key="5">
    <source>
        <dbReference type="ARBA" id="ARBA00022723"/>
    </source>
</evidence>
<dbReference type="PATRIC" id="fig|1401328.3.peg.391"/>
<gene>
    <name evidence="9 16" type="primary">gpmI</name>
    <name evidence="16" type="ORF">P856_400</name>
</gene>
<comment type="function">
    <text evidence="2 9">Catalyzes the interconversion of 2-phosphoglycerate and 3-phosphoglycerate.</text>
</comment>
<comment type="cofactor">
    <cofactor evidence="9">
        <name>Mn(2+)</name>
        <dbReference type="ChEBI" id="CHEBI:29035"/>
    </cofactor>
    <text evidence="9">Binds 2 manganese ions per subunit.</text>
</comment>
<name>V9TSP8_9PROT</name>
<evidence type="ECO:0000313" key="17">
    <source>
        <dbReference type="Proteomes" id="UP000018700"/>
    </source>
</evidence>